<feature type="compositionally biased region" description="Polar residues" evidence="1">
    <location>
        <begin position="595"/>
        <end position="604"/>
    </location>
</feature>
<dbReference type="CDD" id="cd02846">
    <property type="entry name" value="PAZ_argonaute_like"/>
    <property type="match status" value="1"/>
</dbReference>
<dbReference type="SUPFAM" id="SSF54277">
    <property type="entry name" value="CAD &amp; PB1 domains"/>
    <property type="match status" value="1"/>
</dbReference>
<feature type="compositionally biased region" description="Polar residues" evidence="1">
    <location>
        <begin position="384"/>
        <end position="400"/>
    </location>
</feature>
<dbReference type="InterPro" id="IPR055126">
    <property type="entry name" value="EDR4-like_N"/>
</dbReference>
<dbReference type="InterPro" id="IPR053793">
    <property type="entry name" value="PB1-like"/>
</dbReference>
<dbReference type="Gene3D" id="2.170.260.10">
    <property type="entry name" value="paz domain"/>
    <property type="match status" value="2"/>
</dbReference>
<feature type="compositionally biased region" description="Polar residues" evidence="1">
    <location>
        <begin position="447"/>
        <end position="458"/>
    </location>
</feature>
<feature type="region of interest" description="Disordered" evidence="1">
    <location>
        <begin position="581"/>
        <end position="606"/>
    </location>
</feature>
<organism evidence="4 5">
    <name type="scientific">Rhododendron griersonianum</name>
    <dbReference type="NCBI Taxonomy" id="479676"/>
    <lineage>
        <taxon>Eukaryota</taxon>
        <taxon>Viridiplantae</taxon>
        <taxon>Streptophyta</taxon>
        <taxon>Embryophyta</taxon>
        <taxon>Tracheophyta</taxon>
        <taxon>Spermatophyta</taxon>
        <taxon>Magnoliopsida</taxon>
        <taxon>eudicotyledons</taxon>
        <taxon>Gunneridae</taxon>
        <taxon>Pentapetalae</taxon>
        <taxon>asterids</taxon>
        <taxon>Ericales</taxon>
        <taxon>Ericaceae</taxon>
        <taxon>Ericoideae</taxon>
        <taxon>Rhodoreae</taxon>
        <taxon>Rhododendron</taxon>
    </lineage>
</organism>
<comment type="caution">
    <text evidence="4">The sequence shown here is derived from an EMBL/GenBank/DDBJ whole genome shotgun (WGS) entry which is preliminary data.</text>
</comment>
<reference evidence="4" key="1">
    <citation type="submission" date="2020-08" db="EMBL/GenBank/DDBJ databases">
        <title>Plant Genome Project.</title>
        <authorList>
            <person name="Zhang R.-G."/>
        </authorList>
    </citation>
    <scope>NUCLEOTIDE SEQUENCE</scope>
    <source>
        <strain evidence="4">WSP0</strain>
        <tissue evidence="4">Leaf</tissue>
    </source>
</reference>
<dbReference type="SMART" id="SM00666">
    <property type="entry name" value="PB1"/>
    <property type="match status" value="1"/>
</dbReference>
<proteinExistence type="predicted"/>
<dbReference type="SUPFAM" id="SSF101690">
    <property type="entry name" value="PAZ domain"/>
    <property type="match status" value="1"/>
</dbReference>
<evidence type="ECO:0000313" key="5">
    <source>
        <dbReference type="Proteomes" id="UP000823749"/>
    </source>
</evidence>
<dbReference type="Proteomes" id="UP000823749">
    <property type="component" value="Unassembled WGS sequence"/>
</dbReference>
<dbReference type="AlphaFoldDB" id="A0AAV6HNT5"/>
<protein>
    <recommendedName>
        <fullName evidence="6">PB1 domain-containing protein</fullName>
    </recommendedName>
</protein>
<dbReference type="Pfam" id="PF02170">
    <property type="entry name" value="PAZ"/>
    <property type="match status" value="1"/>
</dbReference>
<evidence type="ECO:0000259" key="3">
    <source>
        <dbReference type="PROSITE" id="PS51745"/>
    </source>
</evidence>
<dbReference type="PROSITE" id="PS50821">
    <property type="entry name" value="PAZ"/>
    <property type="match status" value="1"/>
</dbReference>
<evidence type="ECO:0000256" key="1">
    <source>
        <dbReference type="SAM" id="MobiDB-lite"/>
    </source>
</evidence>
<dbReference type="Gene3D" id="3.10.20.90">
    <property type="entry name" value="Phosphatidylinositol 3-kinase Catalytic Subunit, Chain A, domain 1"/>
    <property type="match status" value="1"/>
</dbReference>
<dbReference type="SMART" id="SM01163">
    <property type="entry name" value="DUF1785"/>
    <property type="match status" value="1"/>
</dbReference>
<dbReference type="Pfam" id="PF00564">
    <property type="entry name" value="PB1"/>
    <property type="match status" value="1"/>
</dbReference>
<feature type="domain" description="PB1" evidence="3">
    <location>
        <begin position="677"/>
        <end position="760"/>
    </location>
</feature>
<dbReference type="CDD" id="cd05992">
    <property type="entry name" value="PB1"/>
    <property type="match status" value="1"/>
</dbReference>
<dbReference type="InterPro" id="IPR036085">
    <property type="entry name" value="PAZ_dom_sf"/>
</dbReference>
<dbReference type="PANTHER" id="PTHR22891">
    <property type="entry name" value="EUKARYOTIC TRANSLATION INITIATION FACTOR 2C"/>
    <property type="match status" value="1"/>
</dbReference>
<dbReference type="InterPro" id="IPR000270">
    <property type="entry name" value="PB1_dom"/>
</dbReference>
<feature type="region of interest" description="Disordered" evidence="1">
    <location>
        <begin position="439"/>
        <end position="458"/>
    </location>
</feature>
<dbReference type="Pfam" id="PF22910">
    <property type="entry name" value="EDR4-like_1st"/>
    <property type="match status" value="1"/>
</dbReference>
<dbReference type="InterPro" id="IPR032474">
    <property type="entry name" value="Argonaute_N"/>
</dbReference>
<dbReference type="InterPro" id="IPR003100">
    <property type="entry name" value="PAZ_dom"/>
</dbReference>
<dbReference type="InterPro" id="IPR014811">
    <property type="entry name" value="ArgoL1"/>
</dbReference>
<dbReference type="Pfam" id="PF08699">
    <property type="entry name" value="ArgoL1"/>
    <property type="match status" value="1"/>
</dbReference>
<dbReference type="EMBL" id="JACTNZ010000036">
    <property type="protein sequence ID" value="KAG5512899.1"/>
    <property type="molecule type" value="Genomic_DNA"/>
</dbReference>
<evidence type="ECO:0008006" key="6">
    <source>
        <dbReference type="Google" id="ProtNLM"/>
    </source>
</evidence>
<keyword evidence="5" id="KW-1185">Reference proteome</keyword>
<dbReference type="SMART" id="SM00949">
    <property type="entry name" value="PAZ"/>
    <property type="match status" value="1"/>
</dbReference>
<dbReference type="Pfam" id="PF16486">
    <property type="entry name" value="ArgoN"/>
    <property type="match status" value="1"/>
</dbReference>
<feature type="domain" description="PAZ" evidence="2">
    <location>
        <begin position="239"/>
        <end position="336"/>
    </location>
</feature>
<feature type="region of interest" description="Disordered" evidence="1">
    <location>
        <begin position="378"/>
        <end position="401"/>
    </location>
</feature>
<dbReference type="PROSITE" id="PS51745">
    <property type="entry name" value="PB1"/>
    <property type="match status" value="1"/>
</dbReference>
<dbReference type="GO" id="GO:0003723">
    <property type="term" value="F:RNA binding"/>
    <property type="evidence" value="ECO:0007669"/>
    <property type="project" value="InterPro"/>
</dbReference>
<evidence type="ECO:0000313" key="4">
    <source>
        <dbReference type="EMBL" id="KAG5512899.1"/>
    </source>
</evidence>
<evidence type="ECO:0000259" key="2">
    <source>
        <dbReference type="PROSITE" id="PS50821"/>
    </source>
</evidence>
<name>A0AAV6HNT5_9ERIC</name>
<accession>A0AAV6HNT5</accession>
<sequence length="776" mass="85620">MEDAFSGLGNGTKFDNKVLQTSHSTVGHLSTKLRLVRCPKCRQLLQESANVPVYKCGGCYTVLRVETGFPSPPSSKSIVLHRRPGYGQMGSKCLVKANHFLAEISKRDLTQYSVTIEPEVGSTKLNKAIMTQLVKLHRDTYLGKRLPVYDGREALYTAGVLPFTSKEFTIQLAEEDEGLGIIRYISVGRFFYSPNINRPQPLGISLQSCRGFCQSVKPTQMGLSLYIDTSATAFIEPLPVIEFVAQVLGKDVYSRPLSDADCVKVKKALRGVKVEVTHRGNMRRKYLDEEKNMKSVIDYFQEVYGYTIRHSHLPCLLVGSAGKVNYLPMEACKIVVGQRYSKRLNDKQITSLLKMSCQRPKEQEAEILQILLTIVGRPPDQHGEGNTSTAREMPSHNVQNGMEGELVGQNQEANVLRQDFMGGLIALNTESGLITVGRPPDQHGEKNTSTACEEPSNNVETRMEIEPVGQNQEANVFQRDFTEGLIALSTENGLIIGSSFERASQVDDQSTWSTPYPNQDALVLHQPQITSMLSENRGGSIDWRNSLASQAEPFSDTHISGSSNLAFPTWSDQAAPSQYAEGQSVHLETPGSTGGQTMQLTAHPNPNALGLPQFQIASSQVPSANEDRRYSLASQVEAFFMGHVSESSNLAFPEYSDAAAPSQPVANILTERQDPRSVKVKATYGNGNRIIKFPLPLTSGIKELMQEVSKTLDWELGSFNVDYKDEDGDWILMARDDNIGKLRASSDSVVEKEEIHDVSAPFAINSHASPILPIKI</sequence>
<gene>
    <name evidence="4" type="ORF">RHGRI_038723</name>
</gene>